<keyword evidence="2" id="KW-1185">Reference proteome</keyword>
<dbReference type="Pfam" id="PF19538">
    <property type="entry name" value="DUF6062"/>
    <property type="match status" value="1"/>
</dbReference>
<organism evidence="1 2">
    <name type="scientific">Qingrenia yutianensis</name>
    <dbReference type="NCBI Taxonomy" id="2763676"/>
    <lineage>
        <taxon>Bacteria</taxon>
        <taxon>Bacillati</taxon>
        <taxon>Bacillota</taxon>
        <taxon>Clostridia</taxon>
        <taxon>Eubacteriales</taxon>
        <taxon>Oscillospiraceae</taxon>
        <taxon>Qingrenia</taxon>
    </lineage>
</organism>
<reference evidence="1" key="1">
    <citation type="submission" date="2020-08" db="EMBL/GenBank/DDBJ databases">
        <title>Genome public.</title>
        <authorList>
            <person name="Liu C."/>
            <person name="Sun Q."/>
        </authorList>
    </citation>
    <scope>NUCLEOTIDE SEQUENCE</scope>
    <source>
        <strain evidence="1">NSJ-50</strain>
    </source>
</reference>
<evidence type="ECO:0000313" key="1">
    <source>
        <dbReference type="EMBL" id="MBC8596080.1"/>
    </source>
</evidence>
<gene>
    <name evidence="1" type="ORF">H8706_04250</name>
</gene>
<name>A0A926FD39_9FIRM</name>
<protein>
    <recommendedName>
        <fullName evidence="3">ABC transporter substrate-binding protein</fullName>
    </recommendedName>
</protein>
<dbReference type="RefSeq" id="WP_262431634.1">
    <property type="nucleotide sequence ID" value="NZ_JACRTE010000003.1"/>
</dbReference>
<dbReference type="Proteomes" id="UP000647416">
    <property type="component" value="Unassembled WGS sequence"/>
</dbReference>
<proteinExistence type="predicted"/>
<dbReference type="EMBL" id="JACRTE010000003">
    <property type="protein sequence ID" value="MBC8596080.1"/>
    <property type="molecule type" value="Genomic_DNA"/>
</dbReference>
<evidence type="ECO:0008006" key="3">
    <source>
        <dbReference type="Google" id="ProtNLM"/>
    </source>
</evidence>
<evidence type="ECO:0000313" key="2">
    <source>
        <dbReference type="Proteomes" id="UP000647416"/>
    </source>
</evidence>
<dbReference type="InterPro" id="IPR045706">
    <property type="entry name" value="DUF6062"/>
</dbReference>
<comment type="caution">
    <text evidence="1">The sequence shown here is derived from an EMBL/GenBank/DDBJ whole genome shotgun (WGS) entry which is preliminary data.</text>
</comment>
<accession>A0A926FD39</accession>
<sequence length="243" mass="28342">MKEKIYTIPINDAFDKNCECAVCAFMREEEKKLIDYTVGASMMEPDVREVTNKKGFCKKHFNDIFNTPNKLSCALVTQTHMEEIIKNLKLGNEKIEKTEKGFFKKKDGFDTALLSETADIEKLNSSCAVCDRLDDILDKFLQNLIYLYETEPEFKEKFLNSKGFCLPHFEKLLKSASKHLKGAKKEKFAHEIYKIEIEHLERNLGDLKNFIKKFDHRYINTEFENSRDALSRSAQKISGYFDE</sequence>
<dbReference type="AlphaFoldDB" id="A0A926FD39"/>